<evidence type="ECO:0008006" key="3">
    <source>
        <dbReference type="Google" id="ProtNLM"/>
    </source>
</evidence>
<name>A0A1G7Z839_9PSED</name>
<accession>A0A1G7Z839</accession>
<organism evidence="1 2">
    <name type="scientific">Pseudomonas abietaniphila</name>
    <dbReference type="NCBI Taxonomy" id="89065"/>
    <lineage>
        <taxon>Bacteria</taxon>
        <taxon>Pseudomonadati</taxon>
        <taxon>Pseudomonadota</taxon>
        <taxon>Gammaproteobacteria</taxon>
        <taxon>Pseudomonadales</taxon>
        <taxon>Pseudomonadaceae</taxon>
        <taxon>Pseudomonas</taxon>
    </lineage>
</organism>
<dbReference type="EMBL" id="FNCO01000004">
    <property type="protein sequence ID" value="SDH04290.1"/>
    <property type="molecule type" value="Genomic_DNA"/>
</dbReference>
<reference evidence="2" key="1">
    <citation type="submission" date="2016-10" db="EMBL/GenBank/DDBJ databases">
        <authorList>
            <person name="Varghese N."/>
            <person name="Submissions S."/>
        </authorList>
    </citation>
    <scope>NUCLEOTIDE SEQUENCE [LARGE SCALE GENOMIC DNA]</scope>
    <source>
        <strain evidence="2">ATCC 700689</strain>
    </source>
</reference>
<dbReference type="SUPFAM" id="SSF53448">
    <property type="entry name" value="Nucleotide-diphospho-sugar transferases"/>
    <property type="match status" value="1"/>
</dbReference>
<keyword evidence="2" id="KW-1185">Reference proteome</keyword>
<dbReference type="STRING" id="89065.SAMN05216605_104182"/>
<gene>
    <name evidence="1" type="ORF">SAMN05216605_104182</name>
</gene>
<dbReference type="Proteomes" id="UP000182894">
    <property type="component" value="Unassembled WGS sequence"/>
</dbReference>
<dbReference type="InterPro" id="IPR029044">
    <property type="entry name" value="Nucleotide-diphossugar_trans"/>
</dbReference>
<proteinExistence type="predicted"/>
<evidence type="ECO:0000313" key="1">
    <source>
        <dbReference type="EMBL" id="SDH04290.1"/>
    </source>
</evidence>
<protein>
    <recommendedName>
        <fullName evidence="3">Lipopolysaccharide biosynthesis protein, LPS:glycosyltransferase</fullName>
    </recommendedName>
</protein>
<sequence>MTSLSQITSRPQLVYLVFGAQTYHQEAVFSIASALAKAGATTDRPFDIQVFSDNPEPYRDLPVRVRPIDADMRREWSGPHHYHFRCKHVVARLVLEEAEKAILIDTDTFFLDGPMKLFERVQPDTLLCNAFQIRYADCKETVLYTALAKTLAERNLADDQMRLVNSGVIGLTRNNAPILDTSIALMDEFFPMTPGAITLEEFCLGVAAYRSLKIDQCADLIHHYWSRKPVFRAKVLAWIRKHRHDPLGAGAMHDTENVSPKLPRPATWQRLMYKTATLVVPQPQRQFVREVLYGCCEHPNEFDRACSPVWWEKAFSNAEHRLKKPIAPAQLRQWLDHWAVRRLLGRRRTAIYQHLVQMQTPR</sequence>
<dbReference type="RefSeq" id="WP_074752341.1">
    <property type="nucleotide sequence ID" value="NZ_FNCO01000004.1"/>
</dbReference>
<dbReference type="OrthoDB" id="9178965at2"/>
<dbReference type="AlphaFoldDB" id="A0A1G7Z839"/>
<evidence type="ECO:0000313" key="2">
    <source>
        <dbReference type="Proteomes" id="UP000182894"/>
    </source>
</evidence>